<proteinExistence type="predicted"/>
<dbReference type="Proteomes" id="UP000095300">
    <property type="component" value="Unassembled WGS sequence"/>
</dbReference>
<accession>A0A2Y9D4S7</accession>
<dbReference type="InterPro" id="IPR036728">
    <property type="entry name" value="PBP_GOBP_sf"/>
</dbReference>
<name>A0A2Y9D4S7_STOCA</name>
<keyword evidence="3" id="KW-1185">Reference proteome</keyword>
<organism evidence="2 3">
    <name type="scientific">Stomoxys calcitrans</name>
    <name type="common">Stable fly</name>
    <name type="synonym">Conops calcitrans</name>
    <dbReference type="NCBI Taxonomy" id="35570"/>
    <lineage>
        <taxon>Eukaryota</taxon>
        <taxon>Metazoa</taxon>
        <taxon>Ecdysozoa</taxon>
        <taxon>Arthropoda</taxon>
        <taxon>Hexapoda</taxon>
        <taxon>Insecta</taxon>
        <taxon>Pterygota</taxon>
        <taxon>Neoptera</taxon>
        <taxon>Endopterygota</taxon>
        <taxon>Diptera</taxon>
        <taxon>Brachycera</taxon>
        <taxon>Muscomorpha</taxon>
        <taxon>Muscoidea</taxon>
        <taxon>Muscidae</taxon>
        <taxon>Stomoxys</taxon>
    </lineage>
</organism>
<dbReference type="EnsemblMetazoa" id="SCAU016933-RA">
    <property type="protein sequence ID" value="SCAU016933-PA"/>
    <property type="gene ID" value="SCAU016933"/>
</dbReference>
<evidence type="ECO:0000256" key="1">
    <source>
        <dbReference type="SAM" id="SignalP"/>
    </source>
</evidence>
<dbReference type="AlphaFoldDB" id="A0A2Y9D4S7"/>
<dbReference type="SMART" id="SM00708">
    <property type="entry name" value="PhBP"/>
    <property type="match status" value="1"/>
</dbReference>
<feature type="signal peptide" evidence="1">
    <location>
        <begin position="1"/>
        <end position="20"/>
    </location>
</feature>
<dbReference type="VEuPathDB" id="VectorBase:SCAU016933"/>
<sequence length="142" mass="16462">MKLVNIVLYFLIMLFSGAKCQTIDDYAYIWDHCIQQFPLSDDELSILFSDPYIPSKLNNNIKCFGKCTLEQRGWFIDDVLVEDVFVRFQTGSDLMSKQVDKVHEFVKECKHIVGANKCDTVHLIVNCLENKIHNFVATLYES</sequence>
<feature type="chain" id="PRO_5015857413" evidence="1">
    <location>
        <begin position="21"/>
        <end position="142"/>
    </location>
</feature>
<dbReference type="Gene3D" id="1.10.238.20">
    <property type="entry name" value="Pheromone/general odorant binding protein domain"/>
    <property type="match status" value="1"/>
</dbReference>
<dbReference type="Pfam" id="PF01395">
    <property type="entry name" value="PBP_GOBP"/>
    <property type="match status" value="1"/>
</dbReference>
<keyword evidence="1" id="KW-0732">Signal</keyword>
<evidence type="ECO:0000313" key="2">
    <source>
        <dbReference type="EnsemblMetazoa" id="SCAU016933-PA"/>
    </source>
</evidence>
<reference evidence="2" key="1">
    <citation type="submission" date="2020-05" db="UniProtKB">
        <authorList>
            <consortium name="EnsemblMetazoa"/>
        </authorList>
    </citation>
    <scope>IDENTIFICATION</scope>
    <source>
        <strain evidence="2">USDA</strain>
    </source>
</reference>
<dbReference type="InterPro" id="IPR006170">
    <property type="entry name" value="PBP/GOBP"/>
</dbReference>
<protein>
    <submittedName>
        <fullName evidence="2">Uncharacterized protein</fullName>
    </submittedName>
</protein>
<evidence type="ECO:0000313" key="3">
    <source>
        <dbReference type="Proteomes" id="UP000095300"/>
    </source>
</evidence>
<dbReference type="CDD" id="cd23992">
    <property type="entry name" value="PBP_GOBP"/>
    <property type="match status" value="1"/>
</dbReference>
<dbReference type="SUPFAM" id="SSF47565">
    <property type="entry name" value="Insect pheromone/odorant-binding proteins"/>
    <property type="match status" value="1"/>
</dbReference>
<dbReference type="GO" id="GO:0005549">
    <property type="term" value="F:odorant binding"/>
    <property type="evidence" value="ECO:0007669"/>
    <property type="project" value="InterPro"/>
</dbReference>